<gene>
    <name evidence="2" type="ORF">QCO44_08670</name>
</gene>
<dbReference type="RefSeq" id="WP_368847428.1">
    <property type="nucleotide sequence ID" value="NZ_CP194411.1"/>
</dbReference>
<reference evidence="2 3" key="1">
    <citation type="submission" date="2023-04" db="EMBL/GenBank/DDBJ databases">
        <title>Genome Sequence of Selenomonas sputigena ATCC 33150.</title>
        <authorList>
            <person name="Miller D.P."/>
            <person name="Anvari S."/>
            <person name="Polson S.W."/>
            <person name="Macdonald M."/>
            <person name="Mcdowell J.V."/>
        </authorList>
    </citation>
    <scope>NUCLEOTIDE SEQUENCE [LARGE SCALE GENOMIC DNA]</scope>
    <source>
        <strain evidence="2 3">ATCC 33150</strain>
    </source>
</reference>
<proteinExistence type="predicted"/>
<sequence>MENFAGNDFLRDALLQLLRRHYEKGYRLDSLEMKRLRAKWKDEHGGEELRASDEAVQKAIASLTVSTGGMAYLIAQDVKDWLQFIVTLYLGKFKVIFYEAFFARHQKKLFQAHIFNEQILQAVLEEIFPRLHYGKAYFGKAQGAVPDVVRHEILDIWGEKTLWMYEQLEQCLYIPLDAIKQVMGQQREFLWVSEGTYTHISHVNIDDEVKKKLRQEAQNLAQGKDFWSIKELPVDDVLAANYELETKTNSAIYDAVYALCLEADFDRKGDTLTRKQQEQQEQHDHEQGKMAQKMSAIERMRAYCRSRDVCTLSEMRALANQFTKNSVTFLRAAMEVMIRLDEEYFVSDTRVNFDIARTDEAISEIVTGEYLVLRDFVTFAYFPACDAEWNLFLLESYCRRFSRKFRFEAPQFNHSNVGIVIRRASSFRNYNDLLADAVAHANMELKRQTVGQFLYDSGYIGKIPIDRQLDHIIKLAKARV</sequence>
<dbReference type="Proteomes" id="UP001559623">
    <property type="component" value="Unassembled WGS sequence"/>
</dbReference>
<feature type="compositionally biased region" description="Basic and acidic residues" evidence="1">
    <location>
        <begin position="271"/>
        <end position="288"/>
    </location>
</feature>
<keyword evidence="3" id="KW-1185">Reference proteome</keyword>
<dbReference type="EMBL" id="JARVLH010000005">
    <property type="protein sequence ID" value="MEX5285703.1"/>
    <property type="molecule type" value="Genomic_DNA"/>
</dbReference>
<accession>A0ABV3X894</accession>
<feature type="region of interest" description="Disordered" evidence="1">
    <location>
        <begin position="271"/>
        <end position="290"/>
    </location>
</feature>
<evidence type="ECO:0000256" key="1">
    <source>
        <dbReference type="SAM" id="MobiDB-lite"/>
    </source>
</evidence>
<organism evidence="2 3">
    <name type="scientific">Selenomonas sputigena</name>
    <dbReference type="NCBI Taxonomy" id="69823"/>
    <lineage>
        <taxon>Bacteria</taxon>
        <taxon>Bacillati</taxon>
        <taxon>Bacillota</taxon>
        <taxon>Negativicutes</taxon>
        <taxon>Selenomonadales</taxon>
        <taxon>Selenomonadaceae</taxon>
        <taxon>Selenomonas</taxon>
    </lineage>
</organism>
<evidence type="ECO:0000313" key="2">
    <source>
        <dbReference type="EMBL" id="MEX5285703.1"/>
    </source>
</evidence>
<comment type="caution">
    <text evidence="2">The sequence shown here is derived from an EMBL/GenBank/DDBJ whole genome shotgun (WGS) entry which is preliminary data.</text>
</comment>
<protein>
    <submittedName>
        <fullName evidence="2">Uncharacterized protein</fullName>
    </submittedName>
</protein>
<evidence type="ECO:0000313" key="3">
    <source>
        <dbReference type="Proteomes" id="UP001559623"/>
    </source>
</evidence>
<name>A0ABV3X894_9FIRM</name>